<feature type="transmembrane region" description="Helical" evidence="6">
    <location>
        <begin position="223"/>
        <end position="247"/>
    </location>
</feature>
<accession>A0A4R2IPW4</accession>
<dbReference type="RefSeq" id="WP_132126288.1">
    <property type="nucleotide sequence ID" value="NZ_SLWS01000022.1"/>
</dbReference>
<dbReference type="AlphaFoldDB" id="A0A4R2IPW4"/>
<dbReference type="SUPFAM" id="SSF103473">
    <property type="entry name" value="MFS general substrate transporter"/>
    <property type="match status" value="1"/>
</dbReference>
<keyword evidence="5 6" id="KW-0472">Membrane</keyword>
<dbReference type="PANTHER" id="PTHR23513">
    <property type="entry name" value="INTEGRAL MEMBRANE EFFLUX PROTEIN-RELATED"/>
    <property type="match status" value="1"/>
</dbReference>
<dbReference type="InterPro" id="IPR011701">
    <property type="entry name" value="MFS"/>
</dbReference>
<evidence type="ECO:0000256" key="1">
    <source>
        <dbReference type="ARBA" id="ARBA00004651"/>
    </source>
</evidence>
<dbReference type="Pfam" id="PF07690">
    <property type="entry name" value="MFS_1"/>
    <property type="match status" value="1"/>
</dbReference>
<feature type="transmembrane region" description="Helical" evidence="6">
    <location>
        <begin position="377"/>
        <end position="398"/>
    </location>
</feature>
<evidence type="ECO:0000256" key="3">
    <source>
        <dbReference type="ARBA" id="ARBA00022692"/>
    </source>
</evidence>
<evidence type="ECO:0000313" key="7">
    <source>
        <dbReference type="EMBL" id="TCO44785.1"/>
    </source>
</evidence>
<evidence type="ECO:0000256" key="6">
    <source>
        <dbReference type="SAM" id="Phobius"/>
    </source>
</evidence>
<dbReference type="PANTHER" id="PTHR23513:SF11">
    <property type="entry name" value="STAPHYLOFERRIN A TRANSPORTER"/>
    <property type="match status" value="1"/>
</dbReference>
<comment type="subcellular location">
    <subcellularLocation>
        <location evidence="1">Cell membrane</location>
        <topology evidence="1">Multi-pass membrane protein</topology>
    </subcellularLocation>
</comment>
<dbReference type="GO" id="GO:0005886">
    <property type="term" value="C:plasma membrane"/>
    <property type="evidence" value="ECO:0007669"/>
    <property type="project" value="UniProtKB-SubCell"/>
</dbReference>
<gene>
    <name evidence="7" type="ORF">EV192_12242</name>
</gene>
<feature type="transmembrane region" description="Helical" evidence="6">
    <location>
        <begin position="176"/>
        <end position="196"/>
    </location>
</feature>
<feature type="transmembrane region" description="Helical" evidence="6">
    <location>
        <begin position="346"/>
        <end position="365"/>
    </location>
</feature>
<protein>
    <submittedName>
        <fullName evidence="7">Putative MFS family arabinose efflux permease</fullName>
    </submittedName>
</protein>
<keyword evidence="8" id="KW-1185">Reference proteome</keyword>
<dbReference type="InterPro" id="IPR036259">
    <property type="entry name" value="MFS_trans_sf"/>
</dbReference>
<feature type="transmembrane region" description="Helical" evidence="6">
    <location>
        <begin position="147"/>
        <end position="170"/>
    </location>
</feature>
<feature type="transmembrane region" description="Helical" evidence="6">
    <location>
        <begin position="259"/>
        <end position="278"/>
    </location>
</feature>
<keyword evidence="3 6" id="KW-0812">Transmembrane</keyword>
<evidence type="ECO:0000256" key="4">
    <source>
        <dbReference type="ARBA" id="ARBA00022989"/>
    </source>
</evidence>
<dbReference type="Proteomes" id="UP000295680">
    <property type="component" value="Unassembled WGS sequence"/>
</dbReference>
<keyword evidence="4 6" id="KW-1133">Transmembrane helix</keyword>
<dbReference type="EMBL" id="SLWS01000022">
    <property type="protein sequence ID" value="TCO44785.1"/>
    <property type="molecule type" value="Genomic_DNA"/>
</dbReference>
<organism evidence="7 8">
    <name type="scientific">Actinocrispum wychmicini</name>
    <dbReference type="NCBI Taxonomy" id="1213861"/>
    <lineage>
        <taxon>Bacteria</taxon>
        <taxon>Bacillati</taxon>
        <taxon>Actinomycetota</taxon>
        <taxon>Actinomycetes</taxon>
        <taxon>Pseudonocardiales</taxon>
        <taxon>Pseudonocardiaceae</taxon>
        <taxon>Actinocrispum</taxon>
    </lineage>
</organism>
<keyword evidence="2" id="KW-1003">Cell membrane</keyword>
<name>A0A4R2IPW4_9PSEU</name>
<sequence length="405" mass="41804">MTTDTESLPRTSLWSANFQLYLGARSTSMLGDAMLPVALSVGVLAAGYGIAGVGYALGAWMGALAACMLIGGVLADRLGPRRLMVFADLVRLVVQAGMAFAFVVGVPSLWLILVLQACSGVATALFQPGVASMVPKVADDVQRANGVLRIAEALAGVLGPALGGVLVSVFGPGTVFGIYAATYGISAGCLMALRIAPAPAERTAQSYRSQLVEGWRDFRSRAWLWGVISIWLVYGSLVPGVALPVVAGIVTGDDGSTGLGIGMAAFGAGGVLGGWVAMRTKPLRPLASGAIGWALFCLYPVVPVLRPGVPLLCVGWLLAGAGLAYWQVIWATTVQTKIPGELLNRVYAYDVCGSLVALTLGRLLAGPLTGLFGASNLMLISTAFGLLCTGALLAAPAIRRLERVN</sequence>
<reference evidence="7 8" key="1">
    <citation type="submission" date="2019-03" db="EMBL/GenBank/DDBJ databases">
        <title>Genomic Encyclopedia of Type Strains, Phase IV (KMG-IV): sequencing the most valuable type-strain genomes for metagenomic binning, comparative biology and taxonomic classification.</title>
        <authorList>
            <person name="Goeker M."/>
        </authorList>
    </citation>
    <scope>NUCLEOTIDE SEQUENCE [LARGE SCALE GENOMIC DNA]</scope>
    <source>
        <strain evidence="7 8">DSM 45934</strain>
    </source>
</reference>
<comment type="caution">
    <text evidence="7">The sequence shown here is derived from an EMBL/GenBank/DDBJ whole genome shotgun (WGS) entry which is preliminary data.</text>
</comment>
<dbReference type="Gene3D" id="1.20.1250.20">
    <property type="entry name" value="MFS general substrate transporter like domains"/>
    <property type="match status" value="1"/>
</dbReference>
<feature type="transmembrane region" description="Helical" evidence="6">
    <location>
        <begin position="308"/>
        <end position="326"/>
    </location>
</feature>
<feature type="transmembrane region" description="Helical" evidence="6">
    <location>
        <begin position="285"/>
        <end position="302"/>
    </location>
</feature>
<dbReference type="CDD" id="cd06173">
    <property type="entry name" value="MFS_MefA_like"/>
    <property type="match status" value="1"/>
</dbReference>
<dbReference type="OrthoDB" id="4528313at2"/>
<dbReference type="GO" id="GO:0022857">
    <property type="term" value="F:transmembrane transporter activity"/>
    <property type="evidence" value="ECO:0007669"/>
    <property type="project" value="InterPro"/>
</dbReference>
<evidence type="ECO:0000313" key="8">
    <source>
        <dbReference type="Proteomes" id="UP000295680"/>
    </source>
</evidence>
<proteinExistence type="predicted"/>
<evidence type="ECO:0000256" key="5">
    <source>
        <dbReference type="ARBA" id="ARBA00023136"/>
    </source>
</evidence>
<feature type="transmembrane region" description="Helical" evidence="6">
    <location>
        <begin position="33"/>
        <end position="51"/>
    </location>
</feature>
<evidence type="ECO:0000256" key="2">
    <source>
        <dbReference type="ARBA" id="ARBA00022475"/>
    </source>
</evidence>
<feature type="transmembrane region" description="Helical" evidence="6">
    <location>
        <begin position="57"/>
        <end position="76"/>
    </location>
</feature>